<protein>
    <recommendedName>
        <fullName evidence="6">Aminotransferase class I/classII large domain-containing protein</fullName>
    </recommendedName>
</protein>
<evidence type="ECO:0000259" key="6">
    <source>
        <dbReference type="Pfam" id="PF00155"/>
    </source>
</evidence>
<dbReference type="Proteomes" id="UP001314263">
    <property type="component" value="Unassembled WGS sequence"/>
</dbReference>
<dbReference type="PANTHER" id="PTHR46383">
    <property type="entry name" value="ASPARTATE AMINOTRANSFERASE"/>
    <property type="match status" value="1"/>
</dbReference>
<dbReference type="SUPFAM" id="SSF53383">
    <property type="entry name" value="PLP-dependent transferases"/>
    <property type="match status" value="1"/>
</dbReference>
<keyword evidence="5" id="KW-0663">Pyridoxal phosphate</keyword>
<dbReference type="InterPro" id="IPR050596">
    <property type="entry name" value="AspAT/PAT-like"/>
</dbReference>
<keyword evidence="3" id="KW-0032">Aminotransferase</keyword>
<dbReference type="GO" id="GO:0006520">
    <property type="term" value="P:amino acid metabolic process"/>
    <property type="evidence" value="ECO:0007669"/>
    <property type="project" value="InterPro"/>
</dbReference>
<dbReference type="Gene3D" id="3.40.640.10">
    <property type="entry name" value="Type I PLP-dependent aspartate aminotransferase-like (Major domain)"/>
    <property type="match status" value="1"/>
</dbReference>
<keyword evidence="4" id="KW-0808">Transferase</keyword>
<comment type="cofactor">
    <cofactor evidence="1">
        <name>pyridoxal 5'-phosphate</name>
        <dbReference type="ChEBI" id="CHEBI:597326"/>
    </cofactor>
</comment>
<dbReference type="PROSITE" id="PS00105">
    <property type="entry name" value="AA_TRANSFER_CLASS_1"/>
    <property type="match status" value="1"/>
</dbReference>
<comment type="similarity">
    <text evidence="2">Belongs to the class-I pyridoxal-phosphate-dependent aminotransferase family.</text>
</comment>
<dbReference type="PANTHER" id="PTHR46383:SF5">
    <property type="entry name" value="AMINOTRANSFERASE CLASS I_CLASSII DOMAIN-CONTAINING PROTEIN"/>
    <property type="match status" value="1"/>
</dbReference>
<gene>
    <name evidence="7" type="ORF">CVIRNUC_001248</name>
</gene>
<sequence length="459" mass="49170">MGCYSTAADIVADAGLDGGHCKVTHLARHACASALQRSRIRPHSSVSSLDGRHDIFPGMSERVRITDAPIIVKTKQYIGSRQDVLSLAQGVVHWAPPEGALGLAAELIRDKGVSAYGPCAGLPALAGALRQKLASENGLPGHNVMVTSGANQGFTNLVLTLLDPSDAAILFVPYYFNHLMALQMTGGGHSVVYGRCHQQTWKPDLDWLEQALAVPTPPKMVVLVNPCNPTGVLLSREELERAAELTARAGCWLIMDNTYEHFVYEGLQHHCVSAPHIIHLFSFSKAFGMMGWRVGYLAYQDRGGLGEHLAKVQDTIPICPPQLSQYVALGALQAGRPWVASQLESIMGNREAIIDALSPLYPSGDGAAASEGAIYLWAKLPEGCEDDEAVVEWLVRKHGVCVIPGSACGAAGYIRAAYANLQPDACLDASRRLKRGLQQLATEGLCALQDAPLTGALKM</sequence>
<evidence type="ECO:0000313" key="8">
    <source>
        <dbReference type="Proteomes" id="UP001314263"/>
    </source>
</evidence>
<reference evidence="7 8" key="1">
    <citation type="submission" date="2023-10" db="EMBL/GenBank/DDBJ databases">
        <authorList>
            <person name="Maclean D."/>
            <person name="Macfadyen A."/>
        </authorList>
    </citation>
    <scope>NUCLEOTIDE SEQUENCE [LARGE SCALE GENOMIC DNA]</scope>
</reference>
<name>A0AAV1HSM5_9CHLO</name>
<dbReference type="Pfam" id="PF00155">
    <property type="entry name" value="Aminotran_1_2"/>
    <property type="match status" value="1"/>
</dbReference>
<comment type="caution">
    <text evidence="7">The sequence shown here is derived from an EMBL/GenBank/DDBJ whole genome shotgun (WGS) entry which is preliminary data.</text>
</comment>
<dbReference type="CDD" id="cd00609">
    <property type="entry name" value="AAT_like"/>
    <property type="match status" value="1"/>
</dbReference>
<dbReference type="EMBL" id="CAUYUE010000002">
    <property type="protein sequence ID" value="CAK0740399.1"/>
    <property type="molecule type" value="Genomic_DNA"/>
</dbReference>
<feature type="domain" description="Aminotransferase class I/classII large" evidence="6">
    <location>
        <begin position="83"/>
        <end position="428"/>
    </location>
</feature>
<dbReference type="InterPro" id="IPR004839">
    <property type="entry name" value="Aminotransferase_I/II_large"/>
</dbReference>
<dbReference type="GO" id="GO:0008483">
    <property type="term" value="F:transaminase activity"/>
    <property type="evidence" value="ECO:0007669"/>
    <property type="project" value="UniProtKB-KW"/>
</dbReference>
<dbReference type="GO" id="GO:0030170">
    <property type="term" value="F:pyridoxal phosphate binding"/>
    <property type="evidence" value="ECO:0007669"/>
    <property type="project" value="InterPro"/>
</dbReference>
<organism evidence="7 8">
    <name type="scientific">Coccomyxa viridis</name>
    <dbReference type="NCBI Taxonomy" id="1274662"/>
    <lineage>
        <taxon>Eukaryota</taxon>
        <taxon>Viridiplantae</taxon>
        <taxon>Chlorophyta</taxon>
        <taxon>core chlorophytes</taxon>
        <taxon>Trebouxiophyceae</taxon>
        <taxon>Trebouxiophyceae incertae sedis</taxon>
        <taxon>Coccomyxaceae</taxon>
        <taxon>Coccomyxa</taxon>
    </lineage>
</organism>
<dbReference type="InterPro" id="IPR004838">
    <property type="entry name" value="NHTrfase_class1_PyrdxlP-BS"/>
</dbReference>
<keyword evidence="8" id="KW-1185">Reference proteome</keyword>
<evidence type="ECO:0000256" key="1">
    <source>
        <dbReference type="ARBA" id="ARBA00001933"/>
    </source>
</evidence>
<accession>A0AAV1HSM5</accession>
<proteinExistence type="inferred from homology"/>
<dbReference type="AlphaFoldDB" id="A0AAV1HSM5"/>
<evidence type="ECO:0000256" key="2">
    <source>
        <dbReference type="ARBA" id="ARBA00007441"/>
    </source>
</evidence>
<evidence type="ECO:0000256" key="4">
    <source>
        <dbReference type="ARBA" id="ARBA00022679"/>
    </source>
</evidence>
<evidence type="ECO:0000313" key="7">
    <source>
        <dbReference type="EMBL" id="CAK0740399.1"/>
    </source>
</evidence>
<evidence type="ECO:0000256" key="5">
    <source>
        <dbReference type="ARBA" id="ARBA00022898"/>
    </source>
</evidence>
<evidence type="ECO:0000256" key="3">
    <source>
        <dbReference type="ARBA" id="ARBA00022576"/>
    </source>
</evidence>
<dbReference type="InterPro" id="IPR015421">
    <property type="entry name" value="PyrdxlP-dep_Trfase_major"/>
</dbReference>
<dbReference type="InterPro" id="IPR015424">
    <property type="entry name" value="PyrdxlP-dep_Trfase"/>
</dbReference>